<gene>
    <name evidence="7" type="ORF">PMEA_00016654</name>
</gene>
<feature type="compositionally biased region" description="Basic and acidic residues" evidence="4">
    <location>
        <begin position="794"/>
        <end position="812"/>
    </location>
</feature>
<evidence type="ECO:0000256" key="2">
    <source>
        <dbReference type="ARBA" id="ARBA00022771"/>
    </source>
</evidence>
<feature type="compositionally biased region" description="Polar residues" evidence="4">
    <location>
        <begin position="508"/>
        <end position="519"/>
    </location>
</feature>
<dbReference type="PANTHER" id="PTHR15999:SF2">
    <property type="entry name" value="ZINC FINGER CW-TYPE PWWP DOMAIN PROTEIN 1"/>
    <property type="match status" value="1"/>
</dbReference>
<comment type="caution">
    <text evidence="7">The sequence shown here is derived from an EMBL/GenBank/DDBJ whole genome shotgun (WGS) entry which is preliminary data.</text>
</comment>
<keyword evidence="8" id="KW-1185">Reference proteome</keyword>
<feature type="region of interest" description="Disordered" evidence="4">
    <location>
        <begin position="1"/>
        <end position="63"/>
    </location>
</feature>
<evidence type="ECO:0000259" key="5">
    <source>
        <dbReference type="PROSITE" id="PS50812"/>
    </source>
</evidence>
<accession>A0AAU9VQ00</accession>
<feature type="domain" description="PWWP" evidence="5">
    <location>
        <begin position="323"/>
        <end position="377"/>
    </location>
</feature>
<keyword evidence="2" id="KW-0863">Zinc-finger</keyword>
<keyword evidence="3" id="KW-0862">Zinc</keyword>
<feature type="region of interest" description="Disordered" evidence="4">
    <location>
        <begin position="625"/>
        <end position="644"/>
    </location>
</feature>
<feature type="compositionally biased region" description="Polar residues" evidence="4">
    <location>
        <begin position="48"/>
        <end position="62"/>
    </location>
</feature>
<evidence type="ECO:0008006" key="9">
    <source>
        <dbReference type="Google" id="ProtNLM"/>
    </source>
</evidence>
<reference evidence="7 8" key="1">
    <citation type="submission" date="2022-05" db="EMBL/GenBank/DDBJ databases">
        <authorList>
            <consortium name="Genoscope - CEA"/>
            <person name="William W."/>
        </authorList>
    </citation>
    <scope>NUCLEOTIDE SEQUENCE [LARGE SCALE GENOMIC DNA]</scope>
</reference>
<feature type="compositionally biased region" description="Polar residues" evidence="4">
    <location>
        <begin position="529"/>
        <end position="549"/>
    </location>
</feature>
<feature type="compositionally biased region" description="Low complexity" evidence="4">
    <location>
        <begin position="464"/>
        <end position="482"/>
    </location>
</feature>
<feature type="compositionally biased region" description="Basic and acidic residues" evidence="4">
    <location>
        <begin position="956"/>
        <end position="969"/>
    </location>
</feature>
<dbReference type="Gene3D" id="3.30.40.100">
    <property type="match status" value="1"/>
</dbReference>
<feature type="compositionally biased region" description="Polar residues" evidence="4">
    <location>
        <begin position="750"/>
        <end position="766"/>
    </location>
</feature>
<feature type="compositionally biased region" description="Polar residues" evidence="4">
    <location>
        <begin position="1"/>
        <end position="11"/>
    </location>
</feature>
<evidence type="ECO:0000256" key="1">
    <source>
        <dbReference type="ARBA" id="ARBA00022723"/>
    </source>
</evidence>
<dbReference type="Pfam" id="PF00855">
    <property type="entry name" value="PWWP"/>
    <property type="match status" value="1"/>
</dbReference>
<dbReference type="InterPro" id="IPR042778">
    <property type="entry name" value="ZCWPW1/ZCWPW2"/>
</dbReference>
<keyword evidence="1" id="KW-0479">Metal-binding</keyword>
<dbReference type="SMART" id="SM00293">
    <property type="entry name" value="PWWP"/>
    <property type="match status" value="1"/>
</dbReference>
<organism evidence="7 8">
    <name type="scientific">Pocillopora meandrina</name>
    <dbReference type="NCBI Taxonomy" id="46732"/>
    <lineage>
        <taxon>Eukaryota</taxon>
        <taxon>Metazoa</taxon>
        <taxon>Cnidaria</taxon>
        <taxon>Anthozoa</taxon>
        <taxon>Hexacorallia</taxon>
        <taxon>Scleractinia</taxon>
        <taxon>Astrocoeniina</taxon>
        <taxon>Pocilloporidae</taxon>
        <taxon>Pocillopora</taxon>
    </lineage>
</organism>
<proteinExistence type="predicted"/>
<feature type="compositionally biased region" description="Polar residues" evidence="4">
    <location>
        <begin position="813"/>
        <end position="829"/>
    </location>
</feature>
<dbReference type="InterPro" id="IPR000313">
    <property type="entry name" value="PWWP_dom"/>
</dbReference>
<feature type="region of interest" description="Disordered" evidence="4">
    <location>
        <begin position="995"/>
        <end position="1026"/>
    </location>
</feature>
<protein>
    <recommendedName>
        <fullName evidence="9">Zinc finger CW-type PWWP domain protein 1</fullName>
    </recommendedName>
</protein>
<dbReference type="AlphaFoldDB" id="A0AAU9VQ00"/>
<feature type="compositionally biased region" description="Basic and acidic residues" evidence="4">
    <location>
        <begin position="679"/>
        <end position="692"/>
    </location>
</feature>
<dbReference type="GO" id="GO:0005634">
    <property type="term" value="C:nucleus"/>
    <property type="evidence" value="ECO:0007669"/>
    <property type="project" value="TreeGrafter"/>
</dbReference>
<dbReference type="PROSITE" id="PS50812">
    <property type="entry name" value="PWWP"/>
    <property type="match status" value="1"/>
</dbReference>
<feature type="compositionally biased region" description="Basic and acidic residues" evidence="4">
    <location>
        <begin position="444"/>
        <end position="458"/>
    </location>
</feature>
<dbReference type="SUPFAM" id="SSF63748">
    <property type="entry name" value="Tudor/PWWP/MBT"/>
    <property type="match status" value="1"/>
</dbReference>
<dbReference type="EMBL" id="CALNXJ010000003">
    <property type="protein sequence ID" value="CAH3036112.1"/>
    <property type="molecule type" value="Genomic_DNA"/>
</dbReference>
<evidence type="ECO:0000256" key="3">
    <source>
        <dbReference type="ARBA" id="ARBA00022833"/>
    </source>
</evidence>
<dbReference type="PROSITE" id="PS51050">
    <property type="entry name" value="ZF_CW"/>
    <property type="match status" value="1"/>
</dbReference>
<dbReference type="PANTHER" id="PTHR15999">
    <property type="entry name" value="ZINC FINGER CW-TYPE PWWP DOMAIN PROTEIN 1"/>
    <property type="match status" value="1"/>
</dbReference>
<sequence length="1026" mass="114627">MATLSQSLGETDTSKKRPKGKQKKIKPEPKVETLKSNTCSKNRKLCKQKNSSEQTGPKSSVITAPEPAWEIEYYDSVPDLYPELSDSLEMQEGDTEQLVRREVSLDHYNHEENVQCVPTTCDDNLSQESTSQQTNDIIMATSSLVTDRCIPVFGLDTAQIRPMDIMGLVTGNLRVHCIKTALFEDTFLDNNRAIISSCYDNSQASNSGSQSITNVVRQKRKLAKPRKVRKKQDGNVVPDTSGMNFELQPMYQETGKQGTWAQCSIPSCGKWRFLQTNIDPQEIPERWVCSLNENDCYNSCSISQETFDSQEGNLEVMYTPYPSGAIVWAKMTGYPWWPAMMENDPDYGYYCETGEDNFTPVSFHVVFFDKQVSRSWVNTACIRNFSCDDDPEDLGKVSVKGKNYRRQLTAATREARRAAKMSLQSRLSEYGFKARYKGTIGDKAEEKARSASLKKGELDDSVTGSSSQENCSSGQSYGSFSSPEENDQETPPKSKTWIKNAVRKQTESKTSTKVRNSCSPKKKHRKKIGTTNPNEGDSTVNNVASSESSEMCEPTDESRNTLRQQEHTMAIEKLQPTVHIVSNTDSNLDETLGERETSANGAIMKPCKETVGVPTASRTKVTKVNKKRQISDEIQGTKKRKKSKNVIENIVKKFSKESEQEQVEENKNAVVFTKSVSSKSRDEENNLSEQDKQPNQSDEMDEMISKDISSLGKDVARDSNVSTHGKALPGDKTKKRKSIISSRDVLVKGNPTNNETSSQEANSSASKLHVSDEKPHKRKDPSDGRDQSSSTGEQRTHERESNESASIKEEVSRSPSSEVLDQNWESKQNPKFPEKPEFLYKKTASSTNVRVASGENGSVRKKCLPKLIKTAFKPPMASKDGNTSKIPKMPKLLKPHFVSPAVSLPESNHKEFGVGKISDKSVAHSVASKKDVEPKKEQELKRKAHCKDSSLANPTSKREKKDDGRHGRANDILSENLQDEIEEIDDDIANIQKELRLSDSSDTSLPEEAITLRNADGRMLSDSPEF</sequence>
<name>A0AAU9VQ00_9CNID</name>
<feature type="region of interest" description="Disordered" evidence="4">
    <location>
        <begin position="444"/>
        <end position="556"/>
    </location>
</feature>
<dbReference type="GO" id="GO:0008270">
    <property type="term" value="F:zinc ion binding"/>
    <property type="evidence" value="ECO:0007669"/>
    <property type="project" value="UniProtKB-KW"/>
</dbReference>
<feature type="region of interest" description="Disordered" evidence="4">
    <location>
        <begin position="901"/>
        <end position="978"/>
    </location>
</feature>
<evidence type="ECO:0000313" key="7">
    <source>
        <dbReference type="EMBL" id="CAH3036112.1"/>
    </source>
</evidence>
<feature type="compositionally biased region" description="Basic and acidic residues" evidence="4">
    <location>
        <begin position="907"/>
        <end position="941"/>
    </location>
</feature>
<feature type="domain" description="CW-type" evidence="6">
    <location>
        <begin position="254"/>
        <end position="308"/>
    </location>
</feature>
<dbReference type="CDD" id="cd20145">
    <property type="entry name" value="PWWP_ZCWPW1"/>
    <property type="match status" value="1"/>
</dbReference>
<dbReference type="Pfam" id="PF07496">
    <property type="entry name" value="zf-CW"/>
    <property type="match status" value="1"/>
</dbReference>
<evidence type="ECO:0000313" key="8">
    <source>
        <dbReference type="Proteomes" id="UP001159428"/>
    </source>
</evidence>
<feature type="region of interest" description="Disordered" evidence="4">
    <location>
        <begin position="674"/>
        <end position="856"/>
    </location>
</feature>
<dbReference type="InterPro" id="IPR011124">
    <property type="entry name" value="Znf_CW"/>
</dbReference>
<feature type="compositionally biased region" description="Basic and acidic residues" evidence="4">
    <location>
        <begin position="769"/>
        <end position="786"/>
    </location>
</feature>
<dbReference type="Gene3D" id="2.30.30.140">
    <property type="match status" value="1"/>
</dbReference>
<dbReference type="Proteomes" id="UP001159428">
    <property type="component" value="Unassembled WGS sequence"/>
</dbReference>
<evidence type="ECO:0000256" key="4">
    <source>
        <dbReference type="SAM" id="MobiDB-lite"/>
    </source>
</evidence>
<evidence type="ECO:0000259" key="6">
    <source>
        <dbReference type="PROSITE" id="PS51050"/>
    </source>
</evidence>